<evidence type="ECO:0000256" key="1">
    <source>
        <dbReference type="SAM" id="MobiDB-lite"/>
    </source>
</evidence>
<accession>A0A0D2B2I0</accession>
<feature type="region of interest" description="Disordered" evidence="1">
    <location>
        <begin position="36"/>
        <end position="66"/>
    </location>
</feature>
<dbReference type="VEuPathDB" id="FungiDB:PV08_08305"/>
<dbReference type="EMBL" id="KN847497">
    <property type="protein sequence ID" value="KIW13118.1"/>
    <property type="molecule type" value="Genomic_DNA"/>
</dbReference>
<evidence type="ECO:0000313" key="3">
    <source>
        <dbReference type="EMBL" id="KIW13118.1"/>
    </source>
</evidence>
<name>A0A0D2B2I0_9EURO</name>
<dbReference type="RefSeq" id="XP_016233334.1">
    <property type="nucleotide sequence ID" value="XM_016382631.1"/>
</dbReference>
<sequence>MAAAEPSHAHFDDLFAFWVGGDYGYTGFQSQGAAPLPGSPTYQSDSFTAQITPPPQELRRRQDSNVQVSTVPGDYQGLSSLGSLCGYVTQDVHAPLYCDEGLFCFTDGRFLQCCSSTAASTTTTQWVYTLVSTGRDVGGTSTTISTDSDLTPLTSTYGVSCGSQITTCYNYNDTASCTGSDSCTTGGALLCTNTNFPFCASVYAPSTYIETVSTGATASYVYKTSQIGLSYRCDTTEYGLWYTNAGYFPSVTTTFPVSATSDGVDFTPSTVPYSRTQPSRQASSAGPATPTSASPSAGLSAFRDVPRSIIWTISFWLVMAFLNILLYFLYEYLYSEP</sequence>
<keyword evidence="2" id="KW-1133">Transmembrane helix</keyword>
<feature type="compositionally biased region" description="Polar residues" evidence="1">
    <location>
        <begin position="40"/>
        <end position="51"/>
    </location>
</feature>
<proteinExistence type="predicted"/>
<keyword evidence="2" id="KW-0472">Membrane</keyword>
<evidence type="ECO:0000313" key="4">
    <source>
        <dbReference type="Proteomes" id="UP000053328"/>
    </source>
</evidence>
<dbReference type="HOGENOM" id="CLU_823949_0_0_1"/>
<dbReference type="GeneID" id="27335388"/>
<gene>
    <name evidence="3" type="ORF">PV08_08305</name>
</gene>
<dbReference type="AlphaFoldDB" id="A0A0D2B2I0"/>
<organism evidence="3 4">
    <name type="scientific">Exophiala spinifera</name>
    <dbReference type="NCBI Taxonomy" id="91928"/>
    <lineage>
        <taxon>Eukaryota</taxon>
        <taxon>Fungi</taxon>
        <taxon>Dikarya</taxon>
        <taxon>Ascomycota</taxon>
        <taxon>Pezizomycotina</taxon>
        <taxon>Eurotiomycetes</taxon>
        <taxon>Chaetothyriomycetidae</taxon>
        <taxon>Chaetothyriales</taxon>
        <taxon>Herpotrichiellaceae</taxon>
        <taxon>Exophiala</taxon>
    </lineage>
</organism>
<keyword evidence="2" id="KW-0812">Transmembrane</keyword>
<feature type="transmembrane region" description="Helical" evidence="2">
    <location>
        <begin position="309"/>
        <end position="330"/>
    </location>
</feature>
<reference evidence="3 4" key="1">
    <citation type="submission" date="2015-01" db="EMBL/GenBank/DDBJ databases">
        <title>The Genome Sequence of Exophiala spinifera CBS89968.</title>
        <authorList>
            <consortium name="The Broad Institute Genomics Platform"/>
            <person name="Cuomo C."/>
            <person name="de Hoog S."/>
            <person name="Gorbushina A."/>
            <person name="Stielow B."/>
            <person name="Teixiera M."/>
            <person name="Abouelleil A."/>
            <person name="Chapman S.B."/>
            <person name="Priest M."/>
            <person name="Young S.K."/>
            <person name="Wortman J."/>
            <person name="Nusbaum C."/>
            <person name="Birren B."/>
        </authorList>
    </citation>
    <scope>NUCLEOTIDE SEQUENCE [LARGE SCALE GENOMIC DNA]</scope>
    <source>
        <strain evidence="3 4">CBS 89968</strain>
    </source>
</reference>
<evidence type="ECO:0000256" key="2">
    <source>
        <dbReference type="SAM" id="Phobius"/>
    </source>
</evidence>
<protein>
    <submittedName>
        <fullName evidence="3">Uncharacterized protein</fullName>
    </submittedName>
</protein>
<feature type="compositionally biased region" description="Low complexity" evidence="1">
    <location>
        <begin position="282"/>
        <end position="298"/>
    </location>
</feature>
<keyword evidence="4" id="KW-1185">Reference proteome</keyword>
<dbReference type="OrthoDB" id="4121107at2759"/>
<feature type="region of interest" description="Disordered" evidence="1">
    <location>
        <begin position="273"/>
        <end position="298"/>
    </location>
</feature>
<dbReference type="Proteomes" id="UP000053328">
    <property type="component" value="Unassembled WGS sequence"/>
</dbReference>